<feature type="region of interest" description="Disordered" evidence="1">
    <location>
        <begin position="34"/>
        <end position="53"/>
    </location>
</feature>
<organism evidence="2">
    <name type="scientific">uncultured Thermomicrobiales bacterium</name>
    <dbReference type="NCBI Taxonomy" id="1645740"/>
    <lineage>
        <taxon>Bacteria</taxon>
        <taxon>Pseudomonadati</taxon>
        <taxon>Thermomicrobiota</taxon>
        <taxon>Thermomicrobia</taxon>
        <taxon>Thermomicrobiales</taxon>
        <taxon>environmental samples</taxon>
    </lineage>
</organism>
<dbReference type="AlphaFoldDB" id="A0A6J4V8N9"/>
<gene>
    <name evidence="2" type="ORF">AVDCRST_MAG19-2805</name>
</gene>
<protein>
    <submittedName>
        <fullName evidence="2">Uncharacterized protein</fullName>
    </submittedName>
</protein>
<dbReference type="EMBL" id="CADCWL010000142">
    <property type="protein sequence ID" value="CAA9571328.1"/>
    <property type="molecule type" value="Genomic_DNA"/>
</dbReference>
<accession>A0A6J4V8N9</accession>
<reference evidence="2" key="1">
    <citation type="submission" date="2020-02" db="EMBL/GenBank/DDBJ databases">
        <authorList>
            <person name="Meier V. D."/>
        </authorList>
    </citation>
    <scope>NUCLEOTIDE SEQUENCE</scope>
    <source>
        <strain evidence="2">AVDCRST_MAG19</strain>
    </source>
</reference>
<sequence length="82" mass="9254">MFVSSPINEVEGSHHAAFSLRKSYHDIVGQLAQSECPEKDRDKIEDGAEKEDPLRGQVRVEQWRRQTLSAAHGRRRLGGVSL</sequence>
<feature type="compositionally biased region" description="Basic and acidic residues" evidence="1">
    <location>
        <begin position="36"/>
        <end position="53"/>
    </location>
</feature>
<evidence type="ECO:0000313" key="2">
    <source>
        <dbReference type="EMBL" id="CAA9571328.1"/>
    </source>
</evidence>
<name>A0A6J4V8N9_9BACT</name>
<evidence type="ECO:0000256" key="1">
    <source>
        <dbReference type="SAM" id="MobiDB-lite"/>
    </source>
</evidence>
<proteinExistence type="predicted"/>